<dbReference type="RefSeq" id="WP_047877392.1">
    <property type="nucleotide sequence ID" value="NZ_LDOT01000002.1"/>
</dbReference>
<evidence type="ECO:0000313" key="2">
    <source>
        <dbReference type="Proteomes" id="UP000036097"/>
    </source>
</evidence>
<dbReference type="PATRIC" id="fig|1195763.3.peg.711"/>
<name>A0A0J1HC47_9GAMM</name>
<organism evidence="1 2">
    <name type="scientific">Photobacterium aquae</name>
    <dbReference type="NCBI Taxonomy" id="1195763"/>
    <lineage>
        <taxon>Bacteria</taxon>
        <taxon>Pseudomonadati</taxon>
        <taxon>Pseudomonadota</taxon>
        <taxon>Gammaproteobacteria</taxon>
        <taxon>Vibrionales</taxon>
        <taxon>Vibrionaceae</taxon>
        <taxon>Photobacterium</taxon>
    </lineage>
</organism>
<accession>A0A0J1HC47</accession>
<comment type="caution">
    <text evidence="1">The sequence shown here is derived from an EMBL/GenBank/DDBJ whole genome shotgun (WGS) entry which is preliminary data.</text>
</comment>
<reference evidence="1 2" key="1">
    <citation type="submission" date="2015-05" db="EMBL/GenBank/DDBJ databases">
        <title>Photobacterium galathea sp. nov.</title>
        <authorList>
            <person name="Machado H."/>
            <person name="Gram L."/>
        </authorList>
    </citation>
    <scope>NUCLEOTIDE SEQUENCE [LARGE SCALE GENOMIC DNA]</scope>
    <source>
        <strain evidence="1 2">CGMCC 1.12159</strain>
    </source>
</reference>
<dbReference type="EMBL" id="LDOT01000002">
    <property type="protein sequence ID" value="KLV09230.1"/>
    <property type="molecule type" value="Genomic_DNA"/>
</dbReference>
<proteinExistence type="predicted"/>
<keyword evidence="2" id="KW-1185">Reference proteome</keyword>
<dbReference type="STRING" id="1195763.ABT56_03285"/>
<dbReference type="Proteomes" id="UP000036097">
    <property type="component" value="Unassembled WGS sequence"/>
</dbReference>
<evidence type="ECO:0008006" key="3">
    <source>
        <dbReference type="Google" id="ProtNLM"/>
    </source>
</evidence>
<evidence type="ECO:0000313" key="1">
    <source>
        <dbReference type="EMBL" id="KLV09230.1"/>
    </source>
</evidence>
<dbReference type="OrthoDB" id="6864212at2"/>
<dbReference type="AlphaFoldDB" id="A0A0J1HC47"/>
<gene>
    <name evidence="1" type="ORF">ABT56_03285</name>
</gene>
<sequence>MSRHVIDTNVLIVASGEHPESPFRSENHPVEDPLEAEKVFEWLALFESGSERMVIDGDWEIPNEYSNKLTDQDYGQRVFFEKLARNQVDFVDIAWDADPAHPVKVAVLNEPLKTVVHDLADTKMIAACIKANEDAPDCKIVNACDTDWYDWETELVASGVHVHQVIHDWNTLNWEKKKAK</sequence>
<protein>
    <recommendedName>
        <fullName evidence="3">PIN domain-containing protein</fullName>
    </recommendedName>
</protein>